<feature type="transmembrane region" description="Helical" evidence="1">
    <location>
        <begin position="220"/>
        <end position="242"/>
    </location>
</feature>
<name>A0AAU7ATV4_9ACTN</name>
<keyword evidence="1" id="KW-0472">Membrane</keyword>
<feature type="transmembrane region" description="Helical" evidence="1">
    <location>
        <begin position="352"/>
        <end position="372"/>
    </location>
</feature>
<dbReference type="SUPFAM" id="SSF103473">
    <property type="entry name" value="MFS general substrate transporter"/>
    <property type="match status" value="1"/>
</dbReference>
<dbReference type="GO" id="GO:0022857">
    <property type="term" value="F:transmembrane transporter activity"/>
    <property type="evidence" value="ECO:0007669"/>
    <property type="project" value="InterPro"/>
</dbReference>
<dbReference type="PANTHER" id="PTHR23547:SF1">
    <property type="entry name" value="MAJOR FACILITATOR SUPERFAMILY MFS_1"/>
    <property type="match status" value="1"/>
</dbReference>
<keyword evidence="1" id="KW-1133">Transmembrane helix</keyword>
<dbReference type="KEGG" id="parq:DSM112329_01957"/>
<dbReference type="InterPro" id="IPR047769">
    <property type="entry name" value="MFS_ArsJ"/>
</dbReference>
<feature type="transmembrane region" description="Helical" evidence="1">
    <location>
        <begin position="254"/>
        <end position="277"/>
    </location>
</feature>
<evidence type="ECO:0000313" key="2">
    <source>
        <dbReference type="EMBL" id="XAY05113.1"/>
    </source>
</evidence>
<evidence type="ECO:0000256" key="1">
    <source>
        <dbReference type="SAM" id="Phobius"/>
    </source>
</evidence>
<dbReference type="Gene3D" id="1.20.1250.20">
    <property type="entry name" value="MFS general substrate transporter like domains"/>
    <property type="match status" value="1"/>
</dbReference>
<dbReference type="InterPro" id="IPR036259">
    <property type="entry name" value="MFS_trans_sf"/>
</dbReference>
<organism evidence="2">
    <name type="scientific">Paraconexibacter sp. AEG42_29</name>
    <dbReference type="NCBI Taxonomy" id="2997339"/>
    <lineage>
        <taxon>Bacteria</taxon>
        <taxon>Bacillati</taxon>
        <taxon>Actinomycetota</taxon>
        <taxon>Thermoleophilia</taxon>
        <taxon>Solirubrobacterales</taxon>
        <taxon>Paraconexibacteraceae</taxon>
        <taxon>Paraconexibacter</taxon>
    </lineage>
</organism>
<feature type="transmembrane region" description="Helical" evidence="1">
    <location>
        <begin position="289"/>
        <end position="308"/>
    </location>
</feature>
<feature type="transmembrane region" description="Helical" evidence="1">
    <location>
        <begin position="181"/>
        <end position="199"/>
    </location>
</feature>
<reference evidence="2" key="1">
    <citation type="submission" date="2022-12" db="EMBL/GenBank/DDBJ databases">
        <title>Paraconexibacter alkalitolerans sp. nov. and Baekduia alba sp. nov., isolated from soil and emended description of the genera Paraconexibacter (Chun et al., 2020) and Baekduia (An et al., 2020).</title>
        <authorList>
            <person name="Vieira S."/>
            <person name="Huber K.J."/>
            <person name="Geppert A."/>
            <person name="Wolf J."/>
            <person name="Neumann-Schaal M."/>
            <person name="Muesken M."/>
            <person name="Overmann J."/>
        </authorList>
    </citation>
    <scope>NUCLEOTIDE SEQUENCE</scope>
    <source>
        <strain evidence="2">AEG42_29</strain>
    </source>
</reference>
<dbReference type="RefSeq" id="WP_354701631.1">
    <property type="nucleotide sequence ID" value="NZ_CP114014.1"/>
</dbReference>
<dbReference type="NCBIfam" id="NF033734">
    <property type="entry name" value="MFS_ArsJ"/>
    <property type="match status" value="1"/>
</dbReference>
<protein>
    <recommendedName>
        <fullName evidence="3">MFS transporter</fullName>
    </recommendedName>
</protein>
<evidence type="ECO:0008006" key="3">
    <source>
        <dbReference type="Google" id="ProtNLM"/>
    </source>
</evidence>
<dbReference type="Pfam" id="PF07690">
    <property type="entry name" value="MFS_1"/>
    <property type="match status" value="1"/>
</dbReference>
<sequence>MPAVTQETGVPRSADVRNYVLVTAAYWADTIADGASRMLVLFYFYELGYSPFEVASLFLFYEVFGVVTNLVGGWLAARLGLRATLIGGLTVQLVALVMLGAVPPSWLAVGYVMAAQALSGIAKDLTKMSSKSAVRLVVAEDDAGALYRWVAILTGSKNALKGVGFFLGCLLLTLVGFQAGMLLLAGLVLAALVAVVTLMRGELGRPDAKARFRQMFSNNPAVNALAAARVFLFASRDVWFVVGLPVFLRAEHGWSFWQVGIFMAVWVLGYGLVQATAPRYVRSPDGGTAAWLAFLLAAFPAAIAIVLATGADPVLAVITGLIVFGVVFALNSAVHSYLILAYADGDKVAMNVGFYYMANAGGRLAGTILSGALYQWQGLEACLWASTGCVLAAGLLSRRIDRRPVSGLPAPQHAAAST</sequence>
<feature type="transmembrane region" description="Helical" evidence="1">
    <location>
        <begin position="54"/>
        <end position="76"/>
    </location>
</feature>
<dbReference type="AlphaFoldDB" id="A0AAU7ATV4"/>
<dbReference type="EMBL" id="CP114014">
    <property type="protein sequence ID" value="XAY05113.1"/>
    <property type="molecule type" value="Genomic_DNA"/>
</dbReference>
<gene>
    <name evidence="2" type="ORF">DSM112329_01957</name>
</gene>
<dbReference type="InterPro" id="IPR011701">
    <property type="entry name" value="MFS"/>
</dbReference>
<dbReference type="PANTHER" id="PTHR23547">
    <property type="entry name" value="MAJOR FACILITATOR SUPERFAMILY DOMAIN, GENERAL SUBSTRATE TRANSPORTER"/>
    <property type="match status" value="1"/>
</dbReference>
<feature type="transmembrane region" description="Helical" evidence="1">
    <location>
        <begin position="314"/>
        <end position="340"/>
    </location>
</feature>
<accession>A0AAU7ATV4</accession>
<proteinExistence type="predicted"/>
<keyword evidence="1" id="KW-0812">Transmembrane</keyword>